<name>A0A7T0LVV2_9CAUD</name>
<protein>
    <submittedName>
        <fullName evidence="1">Uncharacterized protein</fullName>
    </submittedName>
</protein>
<dbReference type="EMBL" id="MN812687">
    <property type="protein sequence ID" value="QPL10858.1"/>
    <property type="molecule type" value="Genomic_DNA"/>
</dbReference>
<sequence>MRIGNNVYGATEFYTKLSIELIDELRTRYLLGMGDEHRDIRVRTFRVELPTWRTKPGKKREKVKLSYDLNLSAYNFRSYKDIKPKNGSLQMWEINLW</sequence>
<dbReference type="Proteomes" id="UP000594462">
    <property type="component" value="Segment"/>
</dbReference>
<keyword evidence="2" id="KW-1185">Reference proteome</keyword>
<evidence type="ECO:0000313" key="2">
    <source>
        <dbReference type="Proteomes" id="UP000594462"/>
    </source>
</evidence>
<reference evidence="1 2" key="1">
    <citation type="submission" date="2019-12" db="EMBL/GenBank/DDBJ databases">
        <authorList>
            <person name="Shneider M.M."/>
            <person name="Evseev P.V."/>
            <person name="Lukianova A.A."/>
            <person name="Kabilov M.R."/>
            <person name="Miroshnikov K.A."/>
        </authorList>
    </citation>
    <scope>NUCLEOTIDE SEQUENCE [LARGE SCALE GENOMIC DNA]</scope>
</reference>
<gene>
    <name evidence="1" type="ORF">Possum_00017</name>
</gene>
<evidence type="ECO:0000313" key="1">
    <source>
        <dbReference type="EMBL" id="QPL10858.1"/>
    </source>
</evidence>
<proteinExistence type="predicted"/>
<organism evidence="1 2">
    <name type="scientific">Pectobacterium phage Possum</name>
    <dbReference type="NCBI Taxonomy" id="2686301"/>
    <lineage>
        <taxon>Viruses</taxon>
        <taxon>Duplodnaviria</taxon>
        <taxon>Heunggongvirae</taxon>
        <taxon>Uroviricota</taxon>
        <taxon>Caudoviricetes</taxon>
        <taxon>Schitoviridae</taxon>
        <taxon>Cbunavirus</taxon>
        <taxon>Cbunavirus possum</taxon>
    </lineage>
</organism>
<accession>A0A7T0LVV2</accession>